<dbReference type="InterPro" id="IPR016181">
    <property type="entry name" value="Acyl_CoA_acyltransferase"/>
</dbReference>
<dbReference type="InterPro" id="IPR000182">
    <property type="entry name" value="GNAT_dom"/>
</dbReference>
<dbReference type="SUPFAM" id="SSF55729">
    <property type="entry name" value="Acyl-CoA N-acyltransferases (Nat)"/>
    <property type="match status" value="1"/>
</dbReference>
<dbReference type="Pfam" id="PF00583">
    <property type="entry name" value="Acetyltransf_1"/>
    <property type="match status" value="1"/>
</dbReference>
<keyword evidence="3" id="KW-1185">Reference proteome</keyword>
<dbReference type="GO" id="GO:0016747">
    <property type="term" value="F:acyltransferase activity, transferring groups other than amino-acyl groups"/>
    <property type="evidence" value="ECO:0007669"/>
    <property type="project" value="InterPro"/>
</dbReference>
<proteinExistence type="predicted"/>
<evidence type="ECO:0000259" key="1">
    <source>
        <dbReference type="PROSITE" id="PS51186"/>
    </source>
</evidence>
<sequence>MSESLLRTEGTLPGEPAGPLYTWWRGDPLPTLTALPGLAIELARDLDLLAELSDLPAHEIQSRVDSGHRPYLARLDGVAVAYGWVATRNASIGALDISFSIPRGNRYLWDFVTLPDWRGRGIYPRLLQAILKHEGEASRFWIGHDAPNLASARGILKAGFARIGEIYRLPDGSLGMLATGPLDRARAGASLLGIRLLEADR</sequence>
<name>A0AA41W9H5_9BACT</name>
<organism evidence="2 3">
    <name type="scientific">Thermalbibacter longus</name>
    <dbReference type="NCBI Taxonomy" id="2951981"/>
    <lineage>
        <taxon>Bacteria</taxon>
        <taxon>Pseudomonadati</taxon>
        <taxon>Thermomicrobiota</taxon>
        <taxon>Thermomicrobia</taxon>
        <taxon>Thermomicrobiales</taxon>
        <taxon>Thermomicrobiaceae</taxon>
        <taxon>Thermalbibacter</taxon>
    </lineage>
</organism>
<protein>
    <submittedName>
        <fullName evidence="2">GNAT family N-acetyltransferase</fullName>
    </submittedName>
</protein>
<dbReference type="Gene3D" id="3.40.630.30">
    <property type="match status" value="1"/>
</dbReference>
<dbReference type="RefSeq" id="WP_284055442.1">
    <property type="nucleotide sequence ID" value="NZ_JAMSLR010000001.1"/>
</dbReference>
<evidence type="ECO:0000313" key="2">
    <source>
        <dbReference type="EMBL" id="MCM8747657.1"/>
    </source>
</evidence>
<accession>A0AA41W9H5</accession>
<dbReference type="CDD" id="cd04301">
    <property type="entry name" value="NAT_SF"/>
    <property type="match status" value="1"/>
</dbReference>
<reference evidence="2" key="1">
    <citation type="submission" date="2022-06" db="EMBL/GenBank/DDBJ databases">
        <title>CFH 74404 Thermomicrobiaceae sp.</title>
        <authorList>
            <person name="Ming H."/>
            <person name="Li W.-J."/>
            <person name="Zhao Z."/>
        </authorList>
    </citation>
    <scope>NUCLEOTIDE SEQUENCE</scope>
    <source>
        <strain evidence="2">CFH 74404</strain>
    </source>
</reference>
<comment type="caution">
    <text evidence="2">The sequence shown here is derived from an EMBL/GenBank/DDBJ whole genome shotgun (WGS) entry which is preliminary data.</text>
</comment>
<dbReference type="PROSITE" id="PS51186">
    <property type="entry name" value="GNAT"/>
    <property type="match status" value="1"/>
</dbReference>
<dbReference type="AlphaFoldDB" id="A0AA41W9H5"/>
<dbReference type="Proteomes" id="UP001165306">
    <property type="component" value="Unassembled WGS sequence"/>
</dbReference>
<dbReference type="EMBL" id="JAMSLR010000001">
    <property type="protein sequence ID" value="MCM8747657.1"/>
    <property type="molecule type" value="Genomic_DNA"/>
</dbReference>
<feature type="domain" description="N-acetyltransferase" evidence="1">
    <location>
        <begin position="27"/>
        <end position="181"/>
    </location>
</feature>
<evidence type="ECO:0000313" key="3">
    <source>
        <dbReference type="Proteomes" id="UP001165306"/>
    </source>
</evidence>
<gene>
    <name evidence="2" type="ORF">NET02_00695</name>
</gene>